<keyword evidence="1" id="KW-0472">Membrane</keyword>
<proteinExistence type="predicted"/>
<keyword evidence="3" id="KW-1185">Reference proteome</keyword>
<gene>
    <name evidence="2" type="ORF">SAMN02982989_0933</name>
</gene>
<evidence type="ECO:0000313" key="2">
    <source>
        <dbReference type="EMBL" id="SMF59373.1"/>
    </source>
</evidence>
<evidence type="ECO:0000313" key="3">
    <source>
        <dbReference type="Proteomes" id="UP000192903"/>
    </source>
</evidence>
<name>A0A1X7FVJ5_9HYPH</name>
<sequence>MSSMSRHFLHNSYDIVAPRAVTGLSFALLVFMVVEGWLW</sequence>
<reference evidence="3" key="1">
    <citation type="submission" date="2017-04" db="EMBL/GenBank/DDBJ databases">
        <authorList>
            <person name="Varghese N."/>
            <person name="Submissions S."/>
        </authorList>
    </citation>
    <scope>NUCLEOTIDE SEQUENCE [LARGE SCALE GENOMIC DNA]</scope>
    <source>
        <strain evidence="3">B4P</strain>
    </source>
</reference>
<keyword evidence="1" id="KW-1133">Transmembrane helix</keyword>
<evidence type="ECO:0000256" key="1">
    <source>
        <dbReference type="SAM" id="Phobius"/>
    </source>
</evidence>
<keyword evidence="1" id="KW-0812">Transmembrane</keyword>
<protein>
    <submittedName>
        <fullName evidence="2">Uncharacterized protein</fullName>
    </submittedName>
</protein>
<dbReference type="EMBL" id="FXAF01000008">
    <property type="protein sequence ID" value="SMF59373.1"/>
    <property type="molecule type" value="Genomic_DNA"/>
</dbReference>
<dbReference type="STRING" id="464029.SAMN02982989_0933"/>
<organism evidence="2 3">
    <name type="scientific">Xaviernesmea oryzae</name>
    <dbReference type="NCBI Taxonomy" id="464029"/>
    <lineage>
        <taxon>Bacteria</taxon>
        <taxon>Pseudomonadati</taxon>
        <taxon>Pseudomonadota</taxon>
        <taxon>Alphaproteobacteria</taxon>
        <taxon>Hyphomicrobiales</taxon>
        <taxon>Rhizobiaceae</taxon>
        <taxon>Rhizobium/Agrobacterium group</taxon>
        <taxon>Xaviernesmea</taxon>
    </lineage>
</organism>
<feature type="transmembrane region" description="Helical" evidence="1">
    <location>
        <begin position="20"/>
        <end position="38"/>
    </location>
</feature>
<accession>A0A1X7FVJ5</accession>
<dbReference type="Proteomes" id="UP000192903">
    <property type="component" value="Unassembled WGS sequence"/>
</dbReference>
<dbReference type="AlphaFoldDB" id="A0A1X7FVJ5"/>